<evidence type="ECO:0000256" key="9">
    <source>
        <dbReference type="ARBA" id="ARBA00023244"/>
    </source>
</evidence>
<dbReference type="NCBIfam" id="TIGR00540">
    <property type="entry name" value="TPR_hemY_coli"/>
    <property type="match status" value="1"/>
</dbReference>
<dbReference type="InterPro" id="IPR005254">
    <property type="entry name" value="Heme_biosyn_assoc_TPR_pro"/>
</dbReference>
<evidence type="ECO:0000256" key="10">
    <source>
        <dbReference type="SAM" id="Phobius"/>
    </source>
</evidence>
<evidence type="ECO:0000313" key="13">
    <source>
        <dbReference type="Proteomes" id="UP000319722"/>
    </source>
</evidence>
<comment type="caution">
    <text evidence="12">The sequence shown here is derived from an EMBL/GenBank/DDBJ whole genome shotgun (WGS) entry which is preliminary data.</text>
</comment>
<keyword evidence="5" id="KW-0997">Cell inner membrane</keyword>
<evidence type="ECO:0000256" key="6">
    <source>
        <dbReference type="ARBA" id="ARBA00022692"/>
    </source>
</evidence>
<feature type="domain" description="HemY N-terminal" evidence="11">
    <location>
        <begin position="35"/>
        <end position="129"/>
    </location>
</feature>
<keyword evidence="9" id="KW-0627">Porphyrin biosynthesis</keyword>
<organism evidence="12 13">
    <name type="scientific">Variovorax beijingensis</name>
    <dbReference type="NCBI Taxonomy" id="2496117"/>
    <lineage>
        <taxon>Bacteria</taxon>
        <taxon>Pseudomonadati</taxon>
        <taxon>Pseudomonadota</taxon>
        <taxon>Betaproteobacteria</taxon>
        <taxon>Burkholderiales</taxon>
        <taxon>Comamonadaceae</taxon>
        <taxon>Variovorax</taxon>
    </lineage>
</organism>
<evidence type="ECO:0000256" key="8">
    <source>
        <dbReference type="ARBA" id="ARBA00023136"/>
    </source>
</evidence>
<evidence type="ECO:0000256" key="3">
    <source>
        <dbReference type="ARBA" id="ARBA00004744"/>
    </source>
</evidence>
<accession>A0A561CC89</accession>
<sequence length="436" mass="47977">MGRPGEGPDVRAALWLLALFAVAAAVALFAGNNQGTITVFWPPWRVDLSLNLVLVILLAAFVLLHLALRGLAALFSLPTQARQWRLQQKERMLHSALLDAMVQLLSGRFSRARKAAQAALVQEKTLAALGASLPQAQQVRVLSHLLAAESAQALQDRAARDAHLQQALNESVDRIVLASPETREGVQLRAARWALEDRDPAGALARLEELPQGVQRRTLALRIRLKAARQDGRTLEALETARLLAKHRAFSEGAAQSIVRGLATELLSGAHDPAQLLRAWAELDDAEREMPEVAIHAAQRMVALRGDLSLARGWLLPAWERMVSQPRGLGDMLRVKMARALEAGLDSVDADWLARIETAQRNNPRDPNLQYLAGMACMKRQLWGKAQQLLMQAGLGLQDTELYRRAWLALAELAETRGDEEQAAAAWKRAAQTEKV</sequence>
<dbReference type="EMBL" id="VIVL01000002">
    <property type="protein sequence ID" value="TWD88813.1"/>
    <property type="molecule type" value="Genomic_DNA"/>
</dbReference>
<dbReference type="InterPro" id="IPR011990">
    <property type="entry name" value="TPR-like_helical_dom_sf"/>
</dbReference>
<dbReference type="GO" id="GO:0042168">
    <property type="term" value="P:heme metabolic process"/>
    <property type="evidence" value="ECO:0007669"/>
    <property type="project" value="InterPro"/>
</dbReference>
<keyword evidence="6 10" id="KW-0812">Transmembrane</keyword>
<evidence type="ECO:0000259" key="11">
    <source>
        <dbReference type="Pfam" id="PF07219"/>
    </source>
</evidence>
<dbReference type="InterPro" id="IPR010817">
    <property type="entry name" value="HemY_N"/>
</dbReference>
<proteinExistence type="predicted"/>
<dbReference type="UniPathway" id="UPA00252"/>
<keyword evidence="7 10" id="KW-1133">Transmembrane helix</keyword>
<feature type="transmembrane region" description="Helical" evidence="10">
    <location>
        <begin position="50"/>
        <end position="77"/>
    </location>
</feature>
<comment type="function">
    <text evidence="1">Involved in a late step of protoheme IX synthesis.</text>
</comment>
<evidence type="ECO:0000313" key="12">
    <source>
        <dbReference type="EMBL" id="TWD88813.1"/>
    </source>
</evidence>
<comment type="subcellular location">
    <subcellularLocation>
        <location evidence="2">Cell inner membrane</location>
        <topology evidence="2">Multi-pass membrane protein</topology>
    </subcellularLocation>
</comment>
<gene>
    <name evidence="12" type="ORF">FB547_102517</name>
</gene>
<comment type="pathway">
    <text evidence="3">Porphyrin-containing compound metabolism; protoheme biosynthesis.</text>
</comment>
<dbReference type="GO" id="GO:0005886">
    <property type="term" value="C:plasma membrane"/>
    <property type="evidence" value="ECO:0007669"/>
    <property type="project" value="UniProtKB-SubCell"/>
</dbReference>
<feature type="transmembrane region" description="Helical" evidence="10">
    <location>
        <begin position="12"/>
        <end position="30"/>
    </location>
</feature>
<keyword evidence="8 10" id="KW-0472">Membrane</keyword>
<dbReference type="GO" id="GO:0006779">
    <property type="term" value="P:porphyrin-containing compound biosynthetic process"/>
    <property type="evidence" value="ECO:0007669"/>
    <property type="project" value="UniProtKB-KW"/>
</dbReference>
<reference evidence="12 13" key="1">
    <citation type="submission" date="2019-06" db="EMBL/GenBank/DDBJ databases">
        <title>Sorghum-associated microbial communities from plants grown in Nebraska, USA.</title>
        <authorList>
            <person name="Schachtman D."/>
        </authorList>
    </citation>
    <scope>NUCLEOTIDE SEQUENCE [LARGE SCALE GENOMIC DNA]</scope>
    <source>
        <strain evidence="12 13">T529</strain>
    </source>
</reference>
<name>A0A561CC89_9BURK</name>
<dbReference type="AlphaFoldDB" id="A0A561CC89"/>
<protein>
    <submittedName>
        <fullName evidence="12">HemY protein</fullName>
    </submittedName>
</protein>
<evidence type="ECO:0000256" key="2">
    <source>
        <dbReference type="ARBA" id="ARBA00004429"/>
    </source>
</evidence>
<keyword evidence="4" id="KW-1003">Cell membrane</keyword>
<dbReference type="Gene3D" id="1.25.40.10">
    <property type="entry name" value="Tetratricopeptide repeat domain"/>
    <property type="match status" value="1"/>
</dbReference>
<dbReference type="Proteomes" id="UP000319722">
    <property type="component" value="Unassembled WGS sequence"/>
</dbReference>
<evidence type="ECO:0000256" key="4">
    <source>
        <dbReference type="ARBA" id="ARBA00022475"/>
    </source>
</evidence>
<evidence type="ECO:0000256" key="5">
    <source>
        <dbReference type="ARBA" id="ARBA00022519"/>
    </source>
</evidence>
<evidence type="ECO:0000256" key="1">
    <source>
        <dbReference type="ARBA" id="ARBA00002962"/>
    </source>
</evidence>
<evidence type="ECO:0000256" key="7">
    <source>
        <dbReference type="ARBA" id="ARBA00022989"/>
    </source>
</evidence>
<dbReference type="Pfam" id="PF07219">
    <property type="entry name" value="HemY_N"/>
    <property type="match status" value="1"/>
</dbReference>